<evidence type="ECO:0000313" key="12">
    <source>
        <dbReference type="Proteomes" id="UP000289132"/>
    </source>
</evidence>
<accession>A0AAD0VM02</accession>
<keyword evidence="2" id="KW-0479">Metal-binding</keyword>
<feature type="signal peptide" evidence="7">
    <location>
        <begin position="1"/>
        <end position="20"/>
    </location>
</feature>
<dbReference type="InterPro" id="IPR051156">
    <property type="entry name" value="Mito/Outer_Membr_Metalloprot"/>
</dbReference>
<reference evidence="9 11" key="2">
    <citation type="submission" date="2018-07" db="EMBL/GenBank/DDBJ databases">
        <title>Complete genome of the Arcobacter trophiarum type strain LMG 25534.</title>
        <authorList>
            <person name="Miller W.G."/>
            <person name="Yee E."/>
        </authorList>
    </citation>
    <scope>NUCLEOTIDE SEQUENCE [LARGE SCALE GENOMIC DNA]</scope>
    <source>
        <strain evidence="9 11">LMG 25534</strain>
    </source>
</reference>
<dbReference type="GO" id="GO:0016020">
    <property type="term" value="C:membrane"/>
    <property type="evidence" value="ECO:0007669"/>
    <property type="project" value="TreeGrafter"/>
</dbReference>
<dbReference type="Proteomes" id="UP000289132">
    <property type="component" value="Unassembled WGS sequence"/>
</dbReference>
<comment type="cofactor">
    <cofactor evidence="6">
        <name>Zn(2+)</name>
        <dbReference type="ChEBI" id="CHEBI:29105"/>
    </cofactor>
    <text evidence="6">Binds 1 zinc ion per subunit.</text>
</comment>
<feature type="chain" id="PRO_5042155800" evidence="7">
    <location>
        <begin position="21"/>
        <end position="273"/>
    </location>
</feature>
<dbReference type="PANTHER" id="PTHR22726">
    <property type="entry name" value="METALLOENDOPEPTIDASE OMA1"/>
    <property type="match status" value="1"/>
</dbReference>
<dbReference type="Gene3D" id="3.30.2010.10">
    <property type="entry name" value="Metalloproteases ('zincins'), catalytic domain"/>
    <property type="match status" value="1"/>
</dbReference>
<reference evidence="10 12" key="1">
    <citation type="submission" date="2017-10" db="EMBL/GenBank/DDBJ databases">
        <title>Genomics of the genus Arcobacter.</title>
        <authorList>
            <person name="Perez-Cataluna A."/>
            <person name="Figueras M.J."/>
        </authorList>
    </citation>
    <scope>NUCLEOTIDE SEQUENCE [LARGE SCALE GENOMIC DNA]</scope>
    <source>
        <strain evidence="10 12">LMG 25534</strain>
    </source>
</reference>
<organism evidence="9 11">
    <name type="scientific">Aliarcobacter trophiarum LMG 25534</name>
    <dbReference type="NCBI Taxonomy" id="1032241"/>
    <lineage>
        <taxon>Bacteria</taxon>
        <taxon>Pseudomonadati</taxon>
        <taxon>Campylobacterota</taxon>
        <taxon>Epsilonproteobacteria</taxon>
        <taxon>Campylobacterales</taxon>
        <taxon>Arcobacteraceae</taxon>
        <taxon>Aliarcobacter</taxon>
    </lineage>
</organism>
<name>A0AAD0VM02_9BACT</name>
<gene>
    <name evidence="9" type="ORF">ATR_0563</name>
    <name evidence="10" type="ORF">CRU87_09055</name>
</gene>
<keyword evidence="5 6" id="KW-0482">Metalloprotease</keyword>
<evidence type="ECO:0000313" key="10">
    <source>
        <dbReference type="EMBL" id="RXJ89589.1"/>
    </source>
</evidence>
<proteinExistence type="inferred from homology"/>
<feature type="domain" description="Peptidase M48" evidence="8">
    <location>
        <begin position="66"/>
        <end position="218"/>
    </location>
</feature>
<evidence type="ECO:0000259" key="8">
    <source>
        <dbReference type="Pfam" id="PF01435"/>
    </source>
</evidence>
<evidence type="ECO:0000256" key="3">
    <source>
        <dbReference type="ARBA" id="ARBA00022801"/>
    </source>
</evidence>
<dbReference type="EMBL" id="PDKD01000020">
    <property type="protein sequence ID" value="RXJ89589.1"/>
    <property type="molecule type" value="Genomic_DNA"/>
</dbReference>
<protein>
    <submittedName>
        <fullName evidence="9">Peptidase, M48 family</fullName>
    </submittedName>
</protein>
<evidence type="ECO:0000256" key="4">
    <source>
        <dbReference type="ARBA" id="ARBA00022833"/>
    </source>
</evidence>
<keyword evidence="1 6" id="KW-0645">Protease</keyword>
<dbReference type="AlphaFoldDB" id="A0AAD0VM02"/>
<dbReference type="KEGG" id="atp:ATR_0563"/>
<evidence type="ECO:0000256" key="2">
    <source>
        <dbReference type="ARBA" id="ARBA00022723"/>
    </source>
</evidence>
<dbReference type="Pfam" id="PF01435">
    <property type="entry name" value="Peptidase_M48"/>
    <property type="match status" value="1"/>
</dbReference>
<evidence type="ECO:0000313" key="9">
    <source>
        <dbReference type="EMBL" id="AXK48436.1"/>
    </source>
</evidence>
<comment type="similarity">
    <text evidence="6">Belongs to the peptidase M48 family.</text>
</comment>
<dbReference type="GO" id="GO:0046872">
    <property type="term" value="F:metal ion binding"/>
    <property type="evidence" value="ECO:0007669"/>
    <property type="project" value="UniProtKB-KW"/>
</dbReference>
<dbReference type="RefSeq" id="WP_115427970.1">
    <property type="nucleotide sequence ID" value="NZ_CP031367.1"/>
</dbReference>
<sequence>MKKLVLILICSLIICKVASANKDYIGNTLKIFDNLTPEEEFLIGKMQLSELVTSNIHDAKSQKVIYLNNIVNSLVLSSDKPYVYDGYKVILVEDKSLNAMALPGGIIVVNDGIFTYLENEDQLASILAHEIGHIQEKHNLHADKSFKIDDAVGIASNLGIAKNVDNQYARFASVTLLNYLSNSIVNGYGVSQEVEADTLAIKLLVNAGYDPKEFLSTLNKLKETTNSYGGANYPVDRLTRLEPIIKELAYDQNESYKLKDTRKKRFQKLKNLK</sequence>
<dbReference type="CDD" id="cd07324">
    <property type="entry name" value="M48C_Oma1-like"/>
    <property type="match status" value="1"/>
</dbReference>
<dbReference type="GO" id="GO:0051603">
    <property type="term" value="P:proteolysis involved in protein catabolic process"/>
    <property type="evidence" value="ECO:0007669"/>
    <property type="project" value="TreeGrafter"/>
</dbReference>
<dbReference type="EMBL" id="CP031367">
    <property type="protein sequence ID" value="AXK48436.1"/>
    <property type="molecule type" value="Genomic_DNA"/>
</dbReference>
<evidence type="ECO:0000256" key="7">
    <source>
        <dbReference type="SAM" id="SignalP"/>
    </source>
</evidence>
<evidence type="ECO:0000256" key="1">
    <source>
        <dbReference type="ARBA" id="ARBA00022670"/>
    </source>
</evidence>
<keyword evidence="3 6" id="KW-0378">Hydrolase</keyword>
<keyword evidence="7" id="KW-0732">Signal</keyword>
<dbReference type="PANTHER" id="PTHR22726:SF1">
    <property type="entry name" value="METALLOENDOPEPTIDASE OMA1, MITOCHONDRIAL"/>
    <property type="match status" value="1"/>
</dbReference>
<evidence type="ECO:0000256" key="6">
    <source>
        <dbReference type="RuleBase" id="RU003983"/>
    </source>
</evidence>
<keyword evidence="12" id="KW-1185">Reference proteome</keyword>
<keyword evidence="4 6" id="KW-0862">Zinc</keyword>
<dbReference type="InterPro" id="IPR001915">
    <property type="entry name" value="Peptidase_M48"/>
</dbReference>
<dbReference type="Proteomes" id="UP000254504">
    <property type="component" value="Chromosome"/>
</dbReference>
<evidence type="ECO:0000256" key="5">
    <source>
        <dbReference type="ARBA" id="ARBA00023049"/>
    </source>
</evidence>
<evidence type="ECO:0000313" key="11">
    <source>
        <dbReference type="Proteomes" id="UP000254504"/>
    </source>
</evidence>
<dbReference type="GO" id="GO:0004222">
    <property type="term" value="F:metalloendopeptidase activity"/>
    <property type="evidence" value="ECO:0007669"/>
    <property type="project" value="InterPro"/>
</dbReference>